<name>A0AAJ5VT28_9HYPH</name>
<evidence type="ECO:0000256" key="1">
    <source>
        <dbReference type="SAM" id="MobiDB-lite"/>
    </source>
</evidence>
<feature type="region of interest" description="Disordered" evidence="1">
    <location>
        <begin position="1"/>
        <end position="57"/>
    </location>
</feature>
<feature type="compositionally biased region" description="Polar residues" evidence="1">
    <location>
        <begin position="1"/>
        <end position="10"/>
    </location>
</feature>
<organism evidence="2 3">
    <name type="scientific">Candidatus Devosia phytovorans</name>
    <dbReference type="NCBI Taxonomy" id="3121372"/>
    <lineage>
        <taxon>Bacteria</taxon>
        <taxon>Pseudomonadati</taxon>
        <taxon>Pseudomonadota</taxon>
        <taxon>Alphaproteobacteria</taxon>
        <taxon>Hyphomicrobiales</taxon>
        <taxon>Devosiaceae</taxon>
        <taxon>Devosia</taxon>
    </lineage>
</organism>
<dbReference type="EMBL" id="CP119312">
    <property type="protein sequence ID" value="WEK03807.1"/>
    <property type="molecule type" value="Genomic_DNA"/>
</dbReference>
<feature type="compositionally biased region" description="Basic and acidic residues" evidence="1">
    <location>
        <begin position="48"/>
        <end position="57"/>
    </location>
</feature>
<feature type="compositionally biased region" description="Basic and acidic residues" evidence="1">
    <location>
        <begin position="12"/>
        <end position="36"/>
    </location>
</feature>
<sequence>MQQQSNSQNPLPRDKRFTGPRRERFSSLTEARRDAELPAGEFEEEHDGQDRPERRDH</sequence>
<evidence type="ECO:0000313" key="3">
    <source>
        <dbReference type="Proteomes" id="UP001217476"/>
    </source>
</evidence>
<dbReference type="Proteomes" id="UP001217476">
    <property type="component" value="Chromosome"/>
</dbReference>
<gene>
    <name evidence="2" type="ORF">P0Y65_16675</name>
</gene>
<evidence type="ECO:0000313" key="2">
    <source>
        <dbReference type="EMBL" id="WEK03807.1"/>
    </source>
</evidence>
<accession>A0AAJ5VT28</accession>
<dbReference type="AlphaFoldDB" id="A0AAJ5VT28"/>
<reference evidence="2" key="1">
    <citation type="submission" date="2023-03" db="EMBL/GenBank/DDBJ databases">
        <title>Andean soil-derived lignocellulolytic bacterial consortium as a source of novel taxa and putative plastic-active enzymes.</title>
        <authorList>
            <person name="Diaz-Garcia L."/>
            <person name="Chuvochina M."/>
            <person name="Feuerriegel G."/>
            <person name="Bunk B."/>
            <person name="Sproer C."/>
            <person name="Streit W.R."/>
            <person name="Rodriguez L.M."/>
            <person name="Overmann J."/>
            <person name="Jimenez D.J."/>
        </authorList>
    </citation>
    <scope>NUCLEOTIDE SEQUENCE</scope>
    <source>
        <strain evidence="2">MAG 4196</strain>
    </source>
</reference>
<protein>
    <submittedName>
        <fullName evidence="2">Uncharacterized protein</fullName>
    </submittedName>
</protein>
<proteinExistence type="predicted"/>